<reference evidence="1" key="1">
    <citation type="journal article" date="2019" name="PLoS Negl. Trop. Dis.">
        <title>Revisiting the worldwide diversity of Leptospira species in the environment.</title>
        <authorList>
            <person name="Vincent A.T."/>
            <person name="Schiettekatte O."/>
            <person name="Bourhy P."/>
            <person name="Veyrier F.J."/>
            <person name="Picardeau M."/>
        </authorList>
    </citation>
    <scope>NUCLEOTIDE SEQUENCE [LARGE SCALE GENOMIC DNA]</scope>
    <source>
        <strain evidence="1">201300427</strain>
    </source>
</reference>
<organism evidence="1 2">
    <name type="scientific">Leptospira idonii</name>
    <dbReference type="NCBI Taxonomy" id="1193500"/>
    <lineage>
        <taxon>Bacteria</taxon>
        <taxon>Pseudomonadati</taxon>
        <taxon>Spirochaetota</taxon>
        <taxon>Spirochaetia</taxon>
        <taxon>Leptospirales</taxon>
        <taxon>Leptospiraceae</taxon>
        <taxon>Leptospira</taxon>
    </lineage>
</organism>
<keyword evidence="2" id="KW-1185">Reference proteome</keyword>
<dbReference type="RefSeq" id="WP_135761579.1">
    <property type="nucleotide sequence ID" value="NZ_RQHW01000055.1"/>
</dbReference>
<evidence type="ECO:0000313" key="1">
    <source>
        <dbReference type="EMBL" id="TGN17901.1"/>
    </source>
</evidence>
<name>A0A4R9LUZ6_9LEPT</name>
<gene>
    <name evidence="1" type="ORF">EHS15_15895</name>
</gene>
<dbReference type="Proteomes" id="UP000298058">
    <property type="component" value="Unassembled WGS sequence"/>
</dbReference>
<comment type="caution">
    <text evidence="1">The sequence shown here is derived from an EMBL/GenBank/DDBJ whole genome shotgun (WGS) entry which is preliminary data.</text>
</comment>
<protein>
    <submittedName>
        <fullName evidence="1">Uncharacterized protein</fullName>
    </submittedName>
</protein>
<dbReference type="AlphaFoldDB" id="A0A4R9LUZ6"/>
<dbReference type="EMBL" id="RQHW01000055">
    <property type="protein sequence ID" value="TGN17901.1"/>
    <property type="molecule type" value="Genomic_DNA"/>
</dbReference>
<dbReference type="OrthoDB" id="9553692at2"/>
<proteinExistence type="predicted"/>
<sequence>MPVLEIQLKIPIEVDHLVGAPALTFSHWLPIGKENGINAIKEEMEINLWFEIESTWWASRPTKEDIPKRVNVLAHYINATIIINNLPKDFVQFIESQSLPNPKENPSDERYERMETLGSKIIINTINLYNRLISYIRNNKGQYWLRNFELNLNLISQVYIRTQAKAKIDNSNWFRFQPNRKNVIKVTTPDQKAYIKEDEWNNIKNFVLSDQKTSLVGELFSTAQQLAGNGYLRNSIIDAVTALEIVISEFKNSDKANALLAKKFNERLNTKNLKNQIEHCGFSATIGYLLPLLLEENELPTELIRQCQNAIMLRQNIIHNGQRNVEEASVNQHIANIKTICNILRVYI</sequence>
<evidence type="ECO:0000313" key="2">
    <source>
        <dbReference type="Proteomes" id="UP000298058"/>
    </source>
</evidence>
<accession>A0A4R9LUZ6</accession>